<protein>
    <submittedName>
        <fullName evidence="2">Uncharacterized protein conserved in bacteria</fullName>
    </submittedName>
</protein>
<accession>A0A448MRJ1</accession>
<dbReference type="Pfam" id="PF06812">
    <property type="entry name" value="ImpA_N"/>
    <property type="match status" value="1"/>
</dbReference>
<proteinExistence type="predicted"/>
<reference evidence="2 3" key="1">
    <citation type="submission" date="2018-12" db="EMBL/GenBank/DDBJ databases">
        <authorList>
            <consortium name="Pathogen Informatics"/>
        </authorList>
    </citation>
    <scope>NUCLEOTIDE SEQUENCE [LARGE SCALE GENOMIC DNA]</scope>
    <source>
        <strain evidence="2 3">NCTC8284</strain>
    </source>
</reference>
<dbReference type="InterPro" id="IPR010657">
    <property type="entry name" value="ImpA_N"/>
</dbReference>
<evidence type="ECO:0000259" key="1">
    <source>
        <dbReference type="Pfam" id="PF06812"/>
    </source>
</evidence>
<name>A0A448MRJ1_9PAST</name>
<dbReference type="AlphaFoldDB" id="A0A448MRJ1"/>
<evidence type="ECO:0000313" key="2">
    <source>
        <dbReference type="EMBL" id="VEH67781.1"/>
    </source>
</evidence>
<organism evidence="2 3">
    <name type="scientific">Rodentibacter pneumotropicus</name>
    <dbReference type="NCBI Taxonomy" id="758"/>
    <lineage>
        <taxon>Bacteria</taxon>
        <taxon>Pseudomonadati</taxon>
        <taxon>Pseudomonadota</taxon>
        <taxon>Gammaproteobacteria</taxon>
        <taxon>Pasteurellales</taxon>
        <taxon>Pasteurellaceae</taxon>
        <taxon>Rodentibacter</taxon>
    </lineage>
</organism>
<dbReference type="Proteomes" id="UP000278733">
    <property type="component" value="Chromosome"/>
</dbReference>
<feature type="domain" description="ImpA N-terminal" evidence="1">
    <location>
        <begin position="12"/>
        <end position="96"/>
    </location>
</feature>
<dbReference type="KEGG" id="rpne:NCTC8284_02989"/>
<sequence>MWVVSMKYQNILNDINDETPVGIPDEEGEIFSAIDEQVMKFGSLQHDSINWDILINRTEQYLSYTCKDYKVLQYLGYALLQKNFKSSFEDFLLLFSAFNKNIFLLRTLNLQKIK</sequence>
<gene>
    <name evidence="2" type="ORF">NCTC8284_02989</name>
</gene>
<evidence type="ECO:0000313" key="3">
    <source>
        <dbReference type="Proteomes" id="UP000278733"/>
    </source>
</evidence>
<dbReference type="EMBL" id="LR134405">
    <property type="protein sequence ID" value="VEH67781.1"/>
    <property type="molecule type" value="Genomic_DNA"/>
</dbReference>